<feature type="transmembrane region" description="Helical" evidence="7">
    <location>
        <begin position="80"/>
        <end position="98"/>
    </location>
</feature>
<evidence type="ECO:0000256" key="3">
    <source>
        <dbReference type="ARBA" id="ARBA00022475"/>
    </source>
</evidence>
<evidence type="ECO:0000256" key="5">
    <source>
        <dbReference type="ARBA" id="ARBA00022989"/>
    </source>
</evidence>
<organism evidence="9 10">
    <name type="scientific">Tessaracoccus bendigoensis DSM 12906</name>
    <dbReference type="NCBI Taxonomy" id="1123357"/>
    <lineage>
        <taxon>Bacteria</taxon>
        <taxon>Bacillati</taxon>
        <taxon>Actinomycetota</taxon>
        <taxon>Actinomycetes</taxon>
        <taxon>Propionibacteriales</taxon>
        <taxon>Propionibacteriaceae</taxon>
        <taxon>Tessaracoccus</taxon>
    </lineage>
</organism>
<comment type="similarity">
    <text evidence="7">Belongs to the binding-protein-dependent transport system permease family.</text>
</comment>
<accession>A0A1M6D1P1</accession>
<keyword evidence="2 7" id="KW-0813">Transport</keyword>
<dbReference type="OrthoDB" id="61122at2"/>
<dbReference type="PANTHER" id="PTHR43744:SF12">
    <property type="entry name" value="ABC TRANSPORTER PERMEASE PROTEIN MG189-RELATED"/>
    <property type="match status" value="1"/>
</dbReference>
<name>A0A1M6D1P1_9ACTN</name>
<proteinExistence type="inferred from homology"/>
<keyword evidence="5 7" id="KW-1133">Transmembrane helix</keyword>
<evidence type="ECO:0000256" key="7">
    <source>
        <dbReference type="RuleBase" id="RU363032"/>
    </source>
</evidence>
<feature type="transmembrane region" description="Helical" evidence="7">
    <location>
        <begin position="104"/>
        <end position="130"/>
    </location>
</feature>
<evidence type="ECO:0000259" key="8">
    <source>
        <dbReference type="PROSITE" id="PS50928"/>
    </source>
</evidence>
<dbReference type="CDD" id="cd06261">
    <property type="entry name" value="TM_PBP2"/>
    <property type="match status" value="1"/>
</dbReference>
<dbReference type="Pfam" id="PF00528">
    <property type="entry name" value="BPD_transp_1"/>
    <property type="match status" value="1"/>
</dbReference>
<feature type="transmembrane region" description="Helical" evidence="7">
    <location>
        <begin position="142"/>
        <end position="161"/>
    </location>
</feature>
<dbReference type="PANTHER" id="PTHR43744">
    <property type="entry name" value="ABC TRANSPORTER PERMEASE PROTEIN MG189-RELATED-RELATED"/>
    <property type="match status" value="1"/>
</dbReference>
<feature type="transmembrane region" description="Helical" evidence="7">
    <location>
        <begin position="242"/>
        <end position="264"/>
    </location>
</feature>
<sequence length="274" mass="30052">MKTGKVGLALRYGVASALALLFLLPLYVIVRNAFSTNANITAARWNWLPDQANLTNLHSLLANDSIGIVRAMGNSAVMSLLQTAGTVTVSLLAGYALARYTHRVARVLLGLTVFTLMVPAATTFLPMFIITAQLGWIDTFRGLVIPGMFSAFATYLFRQFFLDFPVELEDASLIDGCNPWTSFWRIVVPNSTGIIAAVGTIVLIGSWNAFLWPTLIGRDATRTVQVALSQFMTSQGVRYPELFMGTLVAVLPMLFVFLFLQRYLVQGLTTSGLR</sequence>
<evidence type="ECO:0000256" key="6">
    <source>
        <dbReference type="ARBA" id="ARBA00023136"/>
    </source>
</evidence>
<keyword evidence="10" id="KW-1185">Reference proteome</keyword>
<reference evidence="9 10" key="1">
    <citation type="submission" date="2016-11" db="EMBL/GenBank/DDBJ databases">
        <authorList>
            <person name="Jaros S."/>
            <person name="Januszkiewicz K."/>
            <person name="Wedrychowicz H."/>
        </authorList>
    </citation>
    <scope>NUCLEOTIDE SEQUENCE [LARGE SCALE GENOMIC DNA]</scope>
    <source>
        <strain evidence="9 10">DSM 12906</strain>
    </source>
</reference>
<dbReference type="EMBL" id="FQZG01000011">
    <property type="protein sequence ID" value="SHI67160.1"/>
    <property type="molecule type" value="Genomic_DNA"/>
</dbReference>
<dbReference type="GO" id="GO:0055085">
    <property type="term" value="P:transmembrane transport"/>
    <property type="evidence" value="ECO:0007669"/>
    <property type="project" value="InterPro"/>
</dbReference>
<dbReference type="GO" id="GO:0005886">
    <property type="term" value="C:plasma membrane"/>
    <property type="evidence" value="ECO:0007669"/>
    <property type="project" value="UniProtKB-SubCell"/>
</dbReference>
<evidence type="ECO:0000256" key="2">
    <source>
        <dbReference type="ARBA" id="ARBA00022448"/>
    </source>
</evidence>
<comment type="subcellular location">
    <subcellularLocation>
        <location evidence="1 7">Cell membrane</location>
        <topology evidence="1 7">Multi-pass membrane protein</topology>
    </subcellularLocation>
</comment>
<dbReference type="RefSeq" id="WP_073186277.1">
    <property type="nucleotide sequence ID" value="NZ_FQZG01000011.1"/>
</dbReference>
<evidence type="ECO:0000313" key="10">
    <source>
        <dbReference type="Proteomes" id="UP000184512"/>
    </source>
</evidence>
<keyword evidence="4 7" id="KW-0812">Transmembrane</keyword>
<gene>
    <name evidence="9" type="ORF">SAMN02745244_00814</name>
</gene>
<dbReference type="SUPFAM" id="SSF161098">
    <property type="entry name" value="MetI-like"/>
    <property type="match status" value="1"/>
</dbReference>
<keyword evidence="6 7" id="KW-0472">Membrane</keyword>
<dbReference type="Gene3D" id="1.10.3720.10">
    <property type="entry name" value="MetI-like"/>
    <property type="match status" value="1"/>
</dbReference>
<dbReference type="PROSITE" id="PS50928">
    <property type="entry name" value="ABC_TM1"/>
    <property type="match status" value="1"/>
</dbReference>
<dbReference type="InterPro" id="IPR000515">
    <property type="entry name" value="MetI-like"/>
</dbReference>
<keyword evidence="3" id="KW-1003">Cell membrane</keyword>
<dbReference type="AlphaFoldDB" id="A0A1M6D1P1"/>
<dbReference type="InterPro" id="IPR035906">
    <property type="entry name" value="MetI-like_sf"/>
</dbReference>
<evidence type="ECO:0000313" key="9">
    <source>
        <dbReference type="EMBL" id="SHI67160.1"/>
    </source>
</evidence>
<evidence type="ECO:0000256" key="1">
    <source>
        <dbReference type="ARBA" id="ARBA00004651"/>
    </source>
</evidence>
<feature type="transmembrane region" description="Helical" evidence="7">
    <location>
        <begin position="193"/>
        <end position="212"/>
    </location>
</feature>
<feature type="transmembrane region" description="Helical" evidence="7">
    <location>
        <begin position="12"/>
        <end position="30"/>
    </location>
</feature>
<evidence type="ECO:0000256" key="4">
    <source>
        <dbReference type="ARBA" id="ARBA00022692"/>
    </source>
</evidence>
<dbReference type="STRING" id="1123357.SAMN02745244_00814"/>
<feature type="domain" description="ABC transmembrane type-1" evidence="8">
    <location>
        <begin position="72"/>
        <end position="260"/>
    </location>
</feature>
<dbReference type="Proteomes" id="UP000184512">
    <property type="component" value="Unassembled WGS sequence"/>
</dbReference>
<protein>
    <submittedName>
        <fullName evidence="9">Multiple sugar transport system permease protein</fullName>
    </submittedName>
</protein>
<keyword evidence="9" id="KW-0762">Sugar transport</keyword>